<organism evidence="2 3">
    <name type="scientific">Chaetoceros tenuissimus</name>
    <dbReference type="NCBI Taxonomy" id="426638"/>
    <lineage>
        <taxon>Eukaryota</taxon>
        <taxon>Sar</taxon>
        <taxon>Stramenopiles</taxon>
        <taxon>Ochrophyta</taxon>
        <taxon>Bacillariophyta</taxon>
        <taxon>Coscinodiscophyceae</taxon>
        <taxon>Chaetocerotophycidae</taxon>
        <taxon>Chaetocerotales</taxon>
        <taxon>Chaetocerotaceae</taxon>
        <taxon>Chaetoceros</taxon>
    </lineage>
</organism>
<evidence type="ECO:0000313" key="2">
    <source>
        <dbReference type="EMBL" id="GFH53735.1"/>
    </source>
</evidence>
<reference evidence="2 3" key="1">
    <citation type="journal article" date="2021" name="Sci. Rep.">
        <title>The genome of the diatom Chaetoceros tenuissimus carries an ancient integrated fragment of an extant virus.</title>
        <authorList>
            <person name="Hongo Y."/>
            <person name="Kimura K."/>
            <person name="Takaki Y."/>
            <person name="Yoshida Y."/>
            <person name="Baba S."/>
            <person name="Kobayashi G."/>
            <person name="Nagasaki K."/>
            <person name="Hano T."/>
            <person name="Tomaru Y."/>
        </authorList>
    </citation>
    <scope>NUCLEOTIDE SEQUENCE [LARGE SCALE GENOMIC DNA]</scope>
    <source>
        <strain evidence="2 3">NIES-3715</strain>
    </source>
</reference>
<keyword evidence="1" id="KW-1133">Transmembrane helix</keyword>
<dbReference type="Proteomes" id="UP001054902">
    <property type="component" value="Unassembled WGS sequence"/>
</dbReference>
<keyword evidence="1" id="KW-0472">Membrane</keyword>
<dbReference type="EMBL" id="BLLK01000047">
    <property type="protein sequence ID" value="GFH53735.1"/>
    <property type="molecule type" value="Genomic_DNA"/>
</dbReference>
<feature type="transmembrane region" description="Helical" evidence="1">
    <location>
        <begin position="162"/>
        <end position="183"/>
    </location>
</feature>
<comment type="caution">
    <text evidence="2">The sequence shown here is derived from an EMBL/GenBank/DDBJ whole genome shotgun (WGS) entry which is preliminary data.</text>
</comment>
<feature type="transmembrane region" description="Helical" evidence="1">
    <location>
        <begin position="82"/>
        <end position="100"/>
    </location>
</feature>
<evidence type="ECO:0000313" key="3">
    <source>
        <dbReference type="Proteomes" id="UP001054902"/>
    </source>
</evidence>
<evidence type="ECO:0000256" key="1">
    <source>
        <dbReference type="SAM" id="Phobius"/>
    </source>
</evidence>
<sequence length="222" mass="23463">MAAILCQSISSLCSATCSGCGKICSLPCTVCSSVCKPLCEGVRKLCTSHFCLYGSVAIGLNLPQIIFSFSGMSSIGCKGSQWLMVNLLFSISHIVAAFYLASQSTSWNDTLKTLCYDPWIAGYILVGIASFVWLCMGLDWATSGAIANGNCSDNIGKLVYDSIYCGFAFFGVGMTALGISILISMCMGRNSSWSGGNANGNDVKDQNQSDATYYAFNGKASV</sequence>
<feature type="transmembrane region" description="Helical" evidence="1">
    <location>
        <begin position="120"/>
        <end position="141"/>
    </location>
</feature>
<dbReference type="AlphaFoldDB" id="A0AAD3H7Y4"/>
<name>A0AAD3H7Y4_9STRA</name>
<keyword evidence="3" id="KW-1185">Reference proteome</keyword>
<accession>A0AAD3H7Y4</accession>
<proteinExistence type="predicted"/>
<gene>
    <name evidence="2" type="ORF">CTEN210_10211</name>
</gene>
<protein>
    <submittedName>
        <fullName evidence="2">Uncharacterized protein</fullName>
    </submittedName>
</protein>
<keyword evidence="1" id="KW-0812">Transmembrane</keyword>